<keyword evidence="1" id="KW-0175">Coiled coil</keyword>
<reference evidence="4 5" key="1">
    <citation type="submission" date="2020-05" db="EMBL/GenBank/DDBJ databases">
        <title>Identification and distribution of gene clusters putatively required for synthesis of sphingolipid metabolism inhibitors in phylogenetically diverse species of the filamentous fungus Fusarium.</title>
        <authorList>
            <person name="Kim H.-S."/>
            <person name="Busman M."/>
            <person name="Brown D.W."/>
            <person name="Divon H."/>
            <person name="Uhlig S."/>
            <person name="Proctor R.H."/>
        </authorList>
    </citation>
    <scope>NUCLEOTIDE SEQUENCE [LARGE SCALE GENOMIC DNA]</scope>
    <source>
        <strain evidence="4 5">NRRL 20693</strain>
    </source>
</reference>
<keyword evidence="3" id="KW-0812">Transmembrane</keyword>
<evidence type="ECO:0000256" key="3">
    <source>
        <dbReference type="SAM" id="Phobius"/>
    </source>
</evidence>
<feature type="compositionally biased region" description="Polar residues" evidence="2">
    <location>
        <begin position="1091"/>
        <end position="1113"/>
    </location>
</feature>
<feature type="region of interest" description="Disordered" evidence="2">
    <location>
        <begin position="999"/>
        <end position="1065"/>
    </location>
</feature>
<evidence type="ECO:0000313" key="5">
    <source>
        <dbReference type="Proteomes" id="UP000567885"/>
    </source>
</evidence>
<dbReference type="AlphaFoldDB" id="A0A8H5WRB1"/>
<feature type="compositionally biased region" description="Basic and acidic residues" evidence="2">
    <location>
        <begin position="623"/>
        <end position="643"/>
    </location>
</feature>
<feature type="region of interest" description="Disordered" evidence="2">
    <location>
        <begin position="875"/>
        <end position="971"/>
    </location>
</feature>
<dbReference type="EMBL" id="JAAGWQ010000084">
    <property type="protein sequence ID" value="KAF5669301.1"/>
    <property type="molecule type" value="Genomic_DNA"/>
</dbReference>
<feature type="compositionally biased region" description="Polar residues" evidence="2">
    <location>
        <begin position="1013"/>
        <end position="1057"/>
    </location>
</feature>
<comment type="caution">
    <text evidence="4">The sequence shown here is derived from an EMBL/GenBank/DDBJ whole genome shotgun (WGS) entry which is preliminary data.</text>
</comment>
<feature type="region of interest" description="Disordered" evidence="2">
    <location>
        <begin position="1091"/>
        <end position="1205"/>
    </location>
</feature>
<evidence type="ECO:0000313" key="4">
    <source>
        <dbReference type="EMBL" id="KAF5669301.1"/>
    </source>
</evidence>
<evidence type="ECO:0000256" key="2">
    <source>
        <dbReference type="SAM" id="MobiDB-lite"/>
    </source>
</evidence>
<feature type="compositionally biased region" description="Basic residues" evidence="2">
    <location>
        <begin position="1134"/>
        <end position="1143"/>
    </location>
</feature>
<keyword evidence="3" id="KW-1133">Transmembrane helix</keyword>
<feature type="region of interest" description="Disordered" evidence="2">
    <location>
        <begin position="617"/>
        <end position="643"/>
    </location>
</feature>
<protein>
    <submittedName>
        <fullName evidence="4">Uncharacterized protein</fullName>
    </submittedName>
</protein>
<feature type="compositionally biased region" description="Basic and acidic residues" evidence="2">
    <location>
        <begin position="1117"/>
        <end position="1133"/>
    </location>
</feature>
<evidence type="ECO:0000256" key="1">
    <source>
        <dbReference type="SAM" id="Coils"/>
    </source>
</evidence>
<proteinExistence type="predicted"/>
<feature type="transmembrane region" description="Helical" evidence="3">
    <location>
        <begin position="38"/>
        <end position="60"/>
    </location>
</feature>
<sequence length="1205" mass="133998">MTHTTGLPSWLWLPLRDGCEWDSIFIIHKCFDDNYNNIVLALIRVLLEIFMAIPLNFWLFMAFHYRRYLASLPLLVILSILGFPVWFFATIFWDDYERQRDAVEASFYIMRKIWLFLALPNFVFYSSNIKLRLRQGIVKMQEAIVSVSDYVHNIFDFEINFPETEDRDVLALDSQDTGAERWVKKLIKEAKIKRQAMRDEEARVQEQKDRAKQVALFEKQQIDRMLDVTSKALSLRRYRPDSRRAHYDPSTPSDRKLLVEWLKLERKRRTYVNSSTQTYEVDFAAYKLPMKPLGSTPRGYVSHGVQTELVKPPTYEESKVVDIECIADPTVDPVSSECWEVMPELAKVVPEAREETIEIVEDTSQPIDKGKGLADPESTINSNMTIIYGAPAMTSIPVSSLTRYPAPTPAPASVDNSANNGPSTTLLFCLPPPQSEPATAAVHPTVITVTPTTTVLTPTNPVRPSIRILNKHGRGSRLKSPLKTSKPAKSGLGRHDPMVRLGRSVKLSSTIYADKWANAIGLNSSEPSPESLPSEPVSIQYHGTTESTEITSVVSQEVPQSSGHVDLLPDISTLPIQEEPFTSFNAYGYFLPVATRFETPTNMDTALGNVIGDSIDQSAKGSEPVEHLHEDRHIGDGDLPDHEMLESELPQVPHDQTIDLHDSDEEMADHDSEKIEDDGQMRIQDIAMGDEQVWHPNDEEEGRIKAASMEVFMELLDDEGDESCKESETEPVSTDDVCRMRDRSLSPSRPSIVPQPQSQQHVQTTSSGYQPQVLDTPKPEQPTTGPLNIAFPPYNFARPIQTPIAPLGSQPTLNFTQNLSSEQHGMSQSEQDGFARWVEESFETEGEGIDAQTAQNLQPLSTNTQPSIHIDSNLEAQTPIDSGDTRPSPEPNALDIYSENYDHAIRTSYKPDPPKVASQEQLASRRIARPRTARSGLTSVRFPHSLPKGESLRQHQTPQQQQPKQSQDTQVSDIGVMVTPALDTPELARMADIPIPTSSDVQTQIVSPKAKETTTQQATVRQTNNEEITTSAPVLTEKSSQSAPIQQQHQDHATNSAAAAVDPSNVPQQATVAPIQMGVLLLPGGNALMSNPTAPVSQSPLTPLTPLIPQSATKHPLSKEDKVKRDRKQIEKARKAREAKKKAGPSLFHKPKGGSTSGPSKPITPRQNPPGFQPGSVDAEEKGLTILEVADIPKHLQEQVREDKD</sequence>
<feature type="compositionally biased region" description="Basic and acidic residues" evidence="2">
    <location>
        <begin position="1191"/>
        <end position="1205"/>
    </location>
</feature>
<keyword evidence="5" id="KW-1185">Reference proteome</keyword>
<gene>
    <name evidence="4" type="ORF">FHETE_5059</name>
</gene>
<feature type="region of interest" description="Disordered" evidence="2">
    <location>
        <begin position="718"/>
        <end position="788"/>
    </location>
</feature>
<dbReference type="Proteomes" id="UP000567885">
    <property type="component" value="Unassembled WGS sequence"/>
</dbReference>
<accession>A0A8H5WRB1</accession>
<organism evidence="4 5">
    <name type="scientific">Fusarium heterosporum</name>
    <dbReference type="NCBI Taxonomy" id="42747"/>
    <lineage>
        <taxon>Eukaryota</taxon>
        <taxon>Fungi</taxon>
        <taxon>Dikarya</taxon>
        <taxon>Ascomycota</taxon>
        <taxon>Pezizomycotina</taxon>
        <taxon>Sordariomycetes</taxon>
        <taxon>Hypocreomycetidae</taxon>
        <taxon>Hypocreales</taxon>
        <taxon>Nectriaceae</taxon>
        <taxon>Fusarium</taxon>
        <taxon>Fusarium heterosporum species complex</taxon>
    </lineage>
</organism>
<feature type="compositionally biased region" description="Polar residues" evidence="2">
    <location>
        <begin position="745"/>
        <end position="770"/>
    </location>
</feature>
<feature type="coiled-coil region" evidence="1">
    <location>
        <begin position="183"/>
        <end position="214"/>
    </location>
</feature>
<feature type="compositionally biased region" description="Low complexity" evidence="2">
    <location>
        <begin position="954"/>
        <end position="970"/>
    </location>
</feature>
<name>A0A8H5WRB1_FUSHE</name>
<keyword evidence="3" id="KW-0472">Membrane</keyword>
<feature type="region of interest" description="Disordered" evidence="2">
    <location>
        <begin position="473"/>
        <end position="499"/>
    </location>
</feature>
<dbReference type="OrthoDB" id="5102069at2759"/>
<feature type="transmembrane region" description="Helical" evidence="3">
    <location>
        <begin position="72"/>
        <end position="93"/>
    </location>
</feature>